<protein>
    <recommendedName>
        <fullName evidence="7">Small ribosomal subunit protein mS29</fullName>
    </recommendedName>
</protein>
<dbReference type="Proteomes" id="UP000515158">
    <property type="component" value="Unplaced"/>
</dbReference>
<evidence type="ECO:0000256" key="1">
    <source>
        <dbReference type="ARBA" id="ARBA00004173"/>
    </source>
</evidence>
<dbReference type="GO" id="GO:0006915">
    <property type="term" value="P:apoptotic process"/>
    <property type="evidence" value="ECO:0007669"/>
    <property type="project" value="InterPro"/>
</dbReference>
<dbReference type="PANTHER" id="PTHR12810:SF0">
    <property type="entry name" value="SMALL RIBOSOMAL SUBUNIT PROTEIN MS29"/>
    <property type="match status" value="1"/>
</dbReference>
<evidence type="ECO:0000256" key="3">
    <source>
        <dbReference type="ARBA" id="ARBA00022946"/>
    </source>
</evidence>
<dbReference type="InterPro" id="IPR008092">
    <property type="entry name" value="Ribosomal_mS29_met"/>
</dbReference>
<comment type="similarity">
    <text evidence="2">Belongs to the mitochondrion-specific ribosomal protein mS29 family.</text>
</comment>
<dbReference type="PRINTS" id="PR01716">
    <property type="entry name" value="DEATHASSOCP3"/>
</dbReference>
<dbReference type="OrthoDB" id="274828at2759"/>
<reference evidence="9" key="1">
    <citation type="submission" date="2025-08" db="UniProtKB">
        <authorList>
            <consortium name="RefSeq"/>
        </authorList>
    </citation>
    <scope>IDENTIFICATION</scope>
    <source>
        <tissue evidence="9">Total insect</tissue>
    </source>
</reference>
<evidence type="ECO:0000256" key="4">
    <source>
        <dbReference type="ARBA" id="ARBA00022980"/>
    </source>
</evidence>
<dbReference type="GO" id="GO:0003735">
    <property type="term" value="F:structural constituent of ribosome"/>
    <property type="evidence" value="ECO:0007669"/>
    <property type="project" value="TreeGrafter"/>
</dbReference>
<evidence type="ECO:0000256" key="6">
    <source>
        <dbReference type="ARBA" id="ARBA00023274"/>
    </source>
</evidence>
<keyword evidence="5" id="KW-0496">Mitochondrion</keyword>
<evidence type="ECO:0000256" key="7">
    <source>
        <dbReference type="ARBA" id="ARBA00035140"/>
    </source>
</evidence>
<keyword evidence="4 9" id="KW-0689">Ribosomal protein</keyword>
<dbReference type="RefSeq" id="XP_034239715.1">
    <property type="nucleotide sequence ID" value="XM_034383824.1"/>
</dbReference>
<keyword evidence="6" id="KW-0687">Ribonucleoprotein</keyword>
<sequence length="413" mass="46247">MALRILHNELFSHHVGVMQRLLSSERVLSSAARTAAALDTSNPDGGEASNKKTAQPKIVASFRTQESNPTKHKESHLSRYYTVPGDISKTLFQYGGLPKAYEKLCHIFTETAIMVRKPYLEVTNCIESVDFSKPAVRIVLYGKPGHGKSMTLAHVVHYGYSAGFMLVHVPWVNTFMRRCKDASPSESKPGMMDVPIDAAAWLVQFRTQNQHLLKTLNLKTSKPYQYGPRDIIEQGEPIDALIEFGIGRAKYACDVVEALLREIKGFSNSGLVKTMVVIDGFNGLFAPNLKTQRRKILEAKCTLALPFLEITQFDWCNGVVILSVDQLAHHDMFKAESNLPLYLLGKEGWEHIDPFIPIMVDKYDTAEMNSSLDFYIDRRWIQHPGGQTEAGRAELRSLCAGNGFELMNLCAPL</sequence>
<dbReference type="PANTHER" id="PTHR12810">
    <property type="entry name" value="MITOCHONDRIAL 28S RIBOSOMAL PROTEIN S29"/>
    <property type="match status" value="1"/>
</dbReference>
<gene>
    <name evidence="9" type="primary">LOC117644401</name>
</gene>
<organism evidence="9">
    <name type="scientific">Thrips palmi</name>
    <name type="common">Melon thrips</name>
    <dbReference type="NCBI Taxonomy" id="161013"/>
    <lineage>
        <taxon>Eukaryota</taxon>
        <taxon>Metazoa</taxon>
        <taxon>Ecdysozoa</taxon>
        <taxon>Arthropoda</taxon>
        <taxon>Hexapoda</taxon>
        <taxon>Insecta</taxon>
        <taxon>Pterygota</taxon>
        <taxon>Neoptera</taxon>
        <taxon>Paraneoptera</taxon>
        <taxon>Thysanoptera</taxon>
        <taxon>Terebrantia</taxon>
        <taxon>Thripoidea</taxon>
        <taxon>Thripidae</taxon>
        <taxon>Thrips</taxon>
    </lineage>
</organism>
<dbReference type="Pfam" id="PF10236">
    <property type="entry name" value="DAP3"/>
    <property type="match status" value="1"/>
</dbReference>
<accession>A0A6P8YQV9</accession>
<name>A0A6P8YQV9_THRPL</name>
<dbReference type="AlphaFoldDB" id="A0A6P8YQV9"/>
<keyword evidence="3" id="KW-0809">Transit peptide</keyword>
<dbReference type="GeneID" id="117644401"/>
<dbReference type="FunCoup" id="A0A6P8YQV9">
    <property type="interactions" value="1651"/>
</dbReference>
<dbReference type="CTD" id="37563"/>
<comment type="subcellular location">
    <subcellularLocation>
        <location evidence="1">Mitochondrion</location>
    </subcellularLocation>
</comment>
<dbReference type="KEGG" id="tpal:117644401"/>
<evidence type="ECO:0000313" key="8">
    <source>
        <dbReference type="Proteomes" id="UP000515158"/>
    </source>
</evidence>
<evidence type="ECO:0000256" key="2">
    <source>
        <dbReference type="ARBA" id="ARBA00009863"/>
    </source>
</evidence>
<evidence type="ECO:0000256" key="5">
    <source>
        <dbReference type="ARBA" id="ARBA00023128"/>
    </source>
</evidence>
<dbReference type="GO" id="GO:0005763">
    <property type="term" value="C:mitochondrial small ribosomal subunit"/>
    <property type="evidence" value="ECO:0007669"/>
    <property type="project" value="TreeGrafter"/>
</dbReference>
<dbReference type="InParanoid" id="A0A6P8YQV9"/>
<keyword evidence="8" id="KW-1185">Reference proteome</keyword>
<evidence type="ECO:0000313" key="9">
    <source>
        <dbReference type="RefSeq" id="XP_034239715.1"/>
    </source>
</evidence>
<proteinExistence type="inferred from homology"/>
<dbReference type="InterPro" id="IPR019368">
    <property type="entry name" value="Ribosomal_mS29"/>
</dbReference>